<comment type="caution">
    <text evidence="5">The sequence shown here is derived from an EMBL/GenBank/DDBJ whole genome shotgun (WGS) entry which is preliminary data.</text>
</comment>
<sequence>MKKIAVYIRVSTGGQDHASQEPDLKRWLEAYGADQSVKWYRETFTGKTMDRPVMRELEADIQAGEISKLVVWRLDRLGRTAVHTLRFLDELTDRGVIFATVRDGIDTSTTSGRLMRTILAGFAEYEREVISERVRAGIARAKAEGKTWGGRKPGNRPRLTPVAVRSIQAMLEAKVSKVDIAKELHIDRSTVYQAIKMISKNGGGVHP</sequence>
<dbReference type="InterPro" id="IPR036162">
    <property type="entry name" value="Resolvase-like_N_sf"/>
</dbReference>
<dbReference type="InterPro" id="IPR050639">
    <property type="entry name" value="SSR_resolvase"/>
</dbReference>
<reference evidence="5" key="1">
    <citation type="journal article" date="2015" name="Nature">
        <title>Complex archaea that bridge the gap between prokaryotes and eukaryotes.</title>
        <authorList>
            <person name="Spang A."/>
            <person name="Saw J.H."/>
            <person name="Jorgensen S.L."/>
            <person name="Zaremba-Niedzwiedzka K."/>
            <person name="Martijn J."/>
            <person name="Lind A.E."/>
            <person name="van Eijk R."/>
            <person name="Schleper C."/>
            <person name="Guy L."/>
            <person name="Ettema T.J."/>
        </authorList>
    </citation>
    <scope>NUCLEOTIDE SEQUENCE</scope>
</reference>
<dbReference type="EMBL" id="LAZR01012084">
    <property type="protein sequence ID" value="KKM43850.1"/>
    <property type="molecule type" value="Genomic_DNA"/>
</dbReference>
<dbReference type="PANTHER" id="PTHR30461">
    <property type="entry name" value="DNA-INVERTASE FROM LAMBDOID PROPHAGE"/>
    <property type="match status" value="1"/>
</dbReference>
<dbReference type="PANTHER" id="PTHR30461:SF2">
    <property type="entry name" value="SERINE RECOMBINASE PINE-RELATED"/>
    <property type="match status" value="1"/>
</dbReference>
<dbReference type="PROSITE" id="PS00397">
    <property type="entry name" value="RECOMBINASES_1"/>
    <property type="match status" value="1"/>
</dbReference>
<name>A0A0F9IM39_9ZZZZ</name>
<dbReference type="PROSITE" id="PS51736">
    <property type="entry name" value="RECOMBINASES_3"/>
    <property type="match status" value="1"/>
</dbReference>
<dbReference type="Gene3D" id="3.40.50.1390">
    <property type="entry name" value="Resolvase, N-terminal catalytic domain"/>
    <property type="match status" value="1"/>
</dbReference>
<keyword evidence="3" id="KW-0233">DNA recombination</keyword>
<dbReference type="Gene3D" id="1.10.10.60">
    <property type="entry name" value="Homeodomain-like"/>
    <property type="match status" value="1"/>
</dbReference>
<dbReference type="GO" id="GO:0000150">
    <property type="term" value="F:DNA strand exchange activity"/>
    <property type="evidence" value="ECO:0007669"/>
    <property type="project" value="InterPro"/>
</dbReference>
<proteinExistence type="predicted"/>
<dbReference type="GO" id="GO:0003677">
    <property type="term" value="F:DNA binding"/>
    <property type="evidence" value="ECO:0007669"/>
    <property type="project" value="UniProtKB-KW"/>
</dbReference>
<dbReference type="CDD" id="cd03768">
    <property type="entry name" value="SR_ResInv"/>
    <property type="match status" value="1"/>
</dbReference>
<feature type="domain" description="Resolvase/invertase-type recombinase catalytic" evidence="4">
    <location>
        <begin position="3"/>
        <end position="145"/>
    </location>
</feature>
<evidence type="ECO:0000256" key="2">
    <source>
        <dbReference type="ARBA" id="ARBA00023125"/>
    </source>
</evidence>
<dbReference type="InterPro" id="IPR006118">
    <property type="entry name" value="Recombinase_CS"/>
</dbReference>
<keyword evidence="1" id="KW-0229">DNA integration</keyword>
<organism evidence="5">
    <name type="scientific">marine sediment metagenome</name>
    <dbReference type="NCBI Taxonomy" id="412755"/>
    <lineage>
        <taxon>unclassified sequences</taxon>
        <taxon>metagenomes</taxon>
        <taxon>ecological metagenomes</taxon>
    </lineage>
</organism>
<gene>
    <name evidence="5" type="ORF">LCGC14_1562330</name>
</gene>
<accession>A0A0F9IM39</accession>
<protein>
    <recommendedName>
        <fullName evidence="4">Resolvase/invertase-type recombinase catalytic domain-containing protein</fullName>
    </recommendedName>
</protein>
<dbReference type="AlphaFoldDB" id="A0A0F9IM39"/>
<dbReference type="SUPFAM" id="SSF53041">
    <property type="entry name" value="Resolvase-like"/>
    <property type="match status" value="1"/>
</dbReference>
<evidence type="ECO:0000259" key="4">
    <source>
        <dbReference type="PROSITE" id="PS51736"/>
    </source>
</evidence>
<dbReference type="InterPro" id="IPR006119">
    <property type="entry name" value="Resolv_N"/>
</dbReference>
<dbReference type="Pfam" id="PF00239">
    <property type="entry name" value="Resolvase"/>
    <property type="match status" value="1"/>
</dbReference>
<keyword evidence="2" id="KW-0238">DNA-binding</keyword>
<dbReference type="GO" id="GO:0015074">
    <property type="term" value="P:DNA integration"/>
    <property type="evidence" value="ECO:0007669"/>
    <property type="project" value="UniProtKB-KW"/>
</dbReference>
<evidence type="ECO:0000256" key="3">
    <source>
        <dbReference type="ARBA" id="ARBA00023172"/>
    </source>
</evidence>
<evidence type="ECO:0000313" key="5">
    <source>
        <dbReference type="EMBL" id="KKM43850.1"/>
    </source>
</evidence>
<dbReference type="SMART" id="SM00857">
    <property type="entry name" value="Resolvase"/>
    <property type="match status" value="1"/>
</dbReference>
<evidence type="ECO:0000256" key="1">
    <source>
        <dbReference type="ARBA" id="ARBA00022908"/>
    </source>
</evidence>